<comment type="caution">
    <text evidence="3">The sequence shown here is derived from an EMBL/GenBank/DDBJ whole genome shotgun (WGS) entry which is preliminary data.</text>
</comment>
<dbReference type="RefSeq" id="WP_343916320.1">
    <property type="nucleotide sequence ID" value="NZ_BAAAKK010000001.1"/>
</dbReference>
<evidence type="ECO:0008006" key="5">
    <source>
        <dbReference type="Google" id="ProtNLM"/>
    </source>
</evidence>
<sequence>MESQEIGRRAIVPRALATAALAAVVALGMTACTAPDAAQPSSTAAQPQATGSATDPATTEAAPTDPAAPEPAPSGSMVPPPGAAAEATDGPLEAAPLPSTAARLDEQVAFDTGMVVEVVSVEPIEVEAETPGEISGPAVVVTVAARNDSDAPRSVDSAVVMVATADGVPGVGTTAGDPSPFVGVIAPGATASARYVFMLDPAAGREVTVTVNYAAGEPVAVFTGSPS</sequence>
<evidence type="ECO:0000313" key="4">
    <source>
        <dbReference type="Proteomes" id="UP001501266"/>
    </source>
</evidence>
<proteinExistence type="predicted"/>
<dbReference type="Proteomes" id="UP001501266">
    <property type="component" value="Unassembled WGS sequence"/>
</dbReference>
<organism evidence="3 4">
    <name type="scientific">Agrococcus citreus</name>
    <dbReference type="NCBI Taxonomy" id="84643"/>
    <lineage>
        <taxon>Bacteria</taxon>
        <taxon>Bacillati</taxon>
        <taxon>Actinomycetota</taxon>
        <taxon>Actinomycetes</taxon>
        <taxon>Micrococcales</taxon>
        <taxon>Microbacteriaceae</taxon>
        <taxon>Agrococcus</taxon>
    </lineage>
</organism>
<evidence type="ECO:0000256" key="1">
    <source>
        <dbReference type="SAM" id="MobiDB-lite"/>
    </source>
</evidence>
<reference evidence="3 4" key="1">
    <citation type="journal article" date="2019" name="Int. J. Syst. Evol. Microbiol.">
        <title>The Global Catalogue of Microorganisms (GCM) 10K type strain sequencing project: providing services to taxonomists for standard genome sequencing and annotation.</title>
        <authorList>
            <consortium name="The Broad Institute Genomics Platform"/>
            <consortium name="The Broad Institute Genome Sequencing Center for Infectious Disease"/>
            <person name="Wu L."/>
            <person name="Ma J."/>
        </authorList>
    </citation>
    <scope>NUCLEOTIDE SEQUENCE [LARGE SCALE GENOMIC DNA]</scope>
    <source>
        <strain evidence="3 4">JCM 12398</strain>
    </source>
</reference>
<keyword evidence="2" id="KW-0732">Signal</keyword>
<protein>
    <recommendedName>
        <fullName evidence="5">DUF4352 domain-containing protein</fullName>
    </recommendedName>
</protein>
<accession>A0ABN1YLJ8</accession>
<feature type="region of interest" description="Disordered" evidence="1">
    <location>
        <begin position="35"/>
        <end position="96"/>
    </location>
</feature>
<feature type="signal peptide" evidence="2">
    <location>
        <begin position="1"/>
        <end position="37"/>
    </location>
</feature>
<feature type="compositionally biased region" description="Low complexity" evidence="1">
    <location>
        <begin position="35"/>
        <end position="65"/>
    </location>
</feature>
<feature type="chain" id="PRO_5046967225" description="DUF4352 domain-containing protein" evidence="2">
    <location>
        <begin position="38"/>
        <end position="227"/>
    </location>
</feature>
<evidence type="ECO:0000313" key="3">
    <source>
        <dbReference type="EMBL" id="GAA1417353.1"/>
    </source>
</evidence>
<evidence type="ECO:0000256" key="2">
    <source>
        <dbReference type="SAM" id="SignalP"/>
    </source>
</evidence>
<keyword evidence="4" id="KW-1185">Reference proteome</keyword>
<feature type="compositionally biased region" description="Pro residues" evidence="1">
    <location>
        <begin position="66"/>
        <end position="82"/>
    </location>
</feature>
<name>A0ABN1YLJ8_9MICO</name>
<dbReference type="EMBL" id="BAAAKK010000001">
    <property type="protein sequence ID" value="GAA1417353.1"/>
    <property type="molecule type" value="Genomic_DNA"/>
</dbReference>
<gene>
    <name evidence="3" type="ORF">GCM10009640_01330</name>
</gene>